<dbReference type="Proteomes" id="UP001595961">
    <property type="component" value="Unassembled WGS sequence"/>
</dbReference>
<protein>
    <recommendedName>
        <fullName evidence="4">Phage tail protein</fullName>
    </recommendedName>
</protein>
<keyword evidence="1" id="KW-0812">Transmembrane</keyword>
<dbReference type="EMBL" id="JBHSGA010000013">
    <property type="protein sequence ID" value="MFC4526427.1"/>
    <property type="molecule type" value="Genomic_DNA"/>
</dbReference>
<dbReference type="InterPro" id="IPR016884">
    <property type="entry name" value="UCP028438"/>
</dbReference>
<gene>
    <name evidence="2" type="ORF">ACFO5W_07210</name>
</gene>
<keyword evidence="1" id="KW-1133">Transmembrane helix</keyword>
<name>A0ABV9C0H7_9GAMM</name>
<evidence type="ECO:0000313" key="3">
    <source>
        <dbReference type="Proteomes" id="UP001595961"/>
    </source>
</evidence>
<proteinExistence type="predicted"/>
<reference evidence="3" key="1">
    <citation type="journal article" date="2019" name="Int. J. Syst. Evol. Microbiol.">
        <title>The Global Catalogue of Microorganisms (GCM) 10K type strain sequencing project: providing services to taxonomists for standard genome sequencing and annotation.</title>
        <authorList>
            <consortium name="The Broad Institute Genomics Platform"/>
            <consortium name="The Broad Institute Genome Sequencing Center for Infectious Disease"/>
            <person name="Wu L."/>
            <person name="Ma J."/>
        </authorList>
    </citation>
    <scope>NUCLEOTIDE SEQUENCE [LARGE SCALE GENOMIC DNA]</scope>
    <source>
        <strain evidence="3">CCM 4481</strain>
    </source>
</reference>
<sequence length="225" mass="23650">MTGDQSDVFSRLKGMLPSRWFGTPTDPVPLVDAVLTGLSTSLAFIYSLYLYAKQQTRISTATDGWLDMIAADFFGPAGLSRKTGQSDASYRNAIKVTLLREKATRNAIIKTLVSLTGRTPTIIEPQRPADTGAYGAPNSGYGVAGSYGSLSLPYQAFVIAYRPHSSTGIASVAGYGISTGGYGQASQAEYASMSMVTGGVADSDIYAAVAAVKPEGTTIWTTISN</sequence>
<feature type="transmembrane region" description="Helical" evidence="1">
    <location>
        <begin position="33"/>
        <end position="52"/>
    </location>
</feature>
<evidence type="ECO:0000313" key="2">
    <source>
        <dbReference type="EMBL" id="MFC4526427.1"/>
    </source>
</evidence>
<accession>A0ABV9C0H7</accession>
<evidence type="ECO:0000256" key="1">
    <source>
        <dbReference type="SAM" id="Phobius"/>
    </source>
</evidence>
<dbReference type="RefSeq" id="WP_266151174.1">
    <property type="nucleotide sequence ID" value="NZ_CP064028.1"/>
</dbReference>
<comment type="caution">
    <text evidence="2">The sequence shown here is derived from an EMBL/GenBank/DDBJ whole genome shotgun (WGS) entry which is preliminary data.</text>
</comment>
<dbReference type="PIRSF" id="PIRSF028438">
    <property type="entry name" value="UCP028438"/>
    <property type="match status" value="1"/>
</dbReference>
<organism evidence="2 3">
    <name type="scientific">Dyella halodurans</name>
    <dbReference type="NCBI Taxonomy" id="1920171"/>
    <lineage>
        <taxon>Bacteria</taxon>
        <taxon>Pseudomonadati</taxon>
        <taxon>Pseudomonadota</taxon>
        <taxon>Gammaproteobacteria</taxon>
        <taxon>Lysobacterales</taxon>
        <taxon>Rhodanobacteraceae</taxon>
        <taxon>Dyella</taxon>
    </lineage>
</organism>
<keyword evidence="3" id="KW-1185">Reference proteome</keyword>
<keyword evidence="1" id="KW-0472">Membrane</keyword>
<evidence type="ECO:0008006" key="4">
    <source>
        <dbReference type="Google" id="ProtNLM"/>
    </source>
</evidence>